<feature type="region of interest" description="Disordered" evidence="1">
    <location>
        <begin position="634"/>
        <end position="679"/>
    </location>
</feature>
<accession>A0ABQ9H9L9</accession>
<dbReference type="InterPro" id="IPR043502">
    <property type="entry name" value="DNA/RNA_pol_sf"/>
</dbReference>
<proteinExistence type="predicted"/>
<gene>
    <name evidence="2" type="ORF">PR048_017384</name>
</gene>
<sequence>MGRKSVHPGGTEVYVGGQVIQFKIDTEGRRYGGIGAVNVYVVQDLKEPLLGRSAIESFGMLQWVEEVNQLRKKFDPWERYPKLFEGLSLMAATHIIRLKNDAVPVSLHAPHRAALPLQPKLTQEVDKMVNMGIISPMNRPIEWCSGIVIVPKQNGQIRLCVDLRALNTSVQTEHTILPAAGDSLAQRLKAKVFSELDTNSGYWQGNELYPCKHTWSDCHMDDVLVFGEDGTEHYENLDKVLWELEAAGITLNDKCTFGTDRVKFLGYVISSEGVEADPAKNLRKGILLITNHQPLVSILGNKNIDELPPRLQRHRMQLMRYTYQGSIFIPLMPYRGHLSKEQTEAARRAQSLDATCRELKKLVQEGWPQRPTQVPPSCQAYWQNYRELSVVEGTLMKGVNMAIPARLQKEIMYPIHLGHLGIKKCTERARRQCSGRVLRMISKAVSHAVVGMDLEERDGTHYLVIIDYYSQYPEIFQLPDTKTSTTISNKVFPERFDLIMVPRIAPRPLNGFSHVTSNPRYAQSNGQVEAAIKNLFMKKQRVSKKHTSTDAIEQEKDFRYNPTKVCGLTEVWESNIRSRGVSIIQSVFTQTNHYKKPIPPATQCKARRKMNSNVITGQGVTHWKVRSQHQDYAMREHSSPGGGGGEVGGAGSGKGGRRGRRMEGMAEPAGSTVEVETDNTSKNEVRMRIVRQVYYLREGKMCYMREVVCREVGEPGVERIKE</sequence>
<dbReference type="EMBL" id="JARBHB010000006">
    <property type="protein sequence ID" value="KAJ8880911.1"/>
    <property type="molecule type" value="Genomic_DNA"/>
</dbReference>
<organism evidence="2 3">
    <name type="scientific">Dryococelus australis</name>
    <dbReference type="NCBI Taxonomy" id="614101"/>
    <lineage>
        <taxon>Eukaryota</taxon>
        <taxon>Metazoa</taxon>
        <taxon>Ecdysozoa</taxon>
        <taxon>Arthropoda</taxon>
        <taxon>Hexapoda</taxon>
        <taxon>Insecta</taxon>
        <taxon>Pterygota</taxon>
        <taxon>Neoptera</taxon>
        <taxon>Polyneoptera</taxon>
        <taxon>Phasmatodea</taxon>
        <taxon>Verophasmatodea</taxon>
        <taxon>Anareolatae</taxon>
        <taxon>Phasmatidae</taxon>
        <taxon>Eurycanthinae</taxon>
        <taxon>Dryococelus</taxon>
    </lineage>
</organism>
<name>A0ABQ9H9L9_9NEOP</name>
<dbReference type="Proteomes" id="UP001159363">
    <property type="component" value="Chromosome 5"/>
</dbReference>
<dbReference type="InterPro" id="IPR050951">
    <property type="entry name" value="Retrovirus_Pol_polyprotein"/>
</dbReference>
<dbReference type="CDD" id="cd01647">
    <property type="entry name" value="RT_LTR"/>
    <property type="match status" value="1"/>
</dbReference>
<dbReference type="PANTHER" id="PTHR37984:SF9">
    <property type="entry name" value="INTEGRASE CATALYTIC DOMAIN-CONTAINING PROTEIN"/>
    <property type="match status" value="1"/>
</dbReference>
<protein>
    <submittedName>
        <fullName evidence="2">Uncharacterized protein</fullName>
    </submittedName>
</protein>
<dbReference type="Gene3D" id="3.30.70.270">
    <property type="match status" value="2"/>
</dbReference>
<evidence type="ECO:0000313" key="2">
    <source>
        <dbReference type="EMBL" id="KAJ8880911.1"/>
    </source>
</evidence>
<evidence type="ECO:0000313" key="3">
    <source>
        <dbReference type="Proteomes" id="UP001159363"/>
    </source>
</evidence>
<dbReference type="PANTHER" id="PTHR37984">
    <property type="entry name" value="PROTEIN CBG26694"/>
    <property type="match status" value="1"/>
</dbReference>
<reference evidence="2 3" key="1">
    <citation type="submission" date="2023-02" db="EMBL/GenBank/DDBJ databases">
        <title>LHISI_Scaffold_Assembly.</title>
        <authorList>
            <person name="Stuart O.P."/>
            <person name="Cleave R."/>
            <person name="Magrath M.J.L."/>
            <person name="Mikheyev A.S."/>
        </authorList>
    </citation>
    <scope>NUCLEOTIDE SEQUENCE [LARGE SCALE GENOMIC DNA]</scope>
    <source>
        <strain evidence="2">Daus_M_001</strain>
        <tissue evidence="2">Leg muscle</tissue>
    </source>
</reference>
<feature type="compositionally biased region" description="Gly residues" evidence="1">
    <location>
        <begin position="640"/>
        <end position="654"/>
    </location>
</feature>
<evidence type="ECO:0000256" key="1">
    <source>
        <dbReference type="SAM" id="MobiDB-lite"/>
    </source>
</evidence>
<dbReference type="Gene3D" id="3.10.10.10">
    <property type="entry name" value="HIV Type 1 Reverse Transcriptase, subunit A, domain 1"/>
    <property type="match status" value="1"/>
</dbReference>
<comment type="caution">
    <text evidence="2">The sequence shown here is derived from an EMBL/GenBank/DDBJ whole genome shotgun (WGS) entry which is preliminary data.</text>
</comment>
<dbReference type="InterPro" id="IPR043128">
    <property type="entry name" value="Rev_trsase/Diguanyl_cyclase"/>
</dbReference>
<keyword evidence="3" id="KW-1185">Reference proteome</keyword>
<dbReference type="SUPFAM" id="SSF56672">
    <property type="entry name" value="DNA/RNA polymerases"/>
    <property type="match status" value="1"/>
</dbReference>